<feature type="compositionally biased region" description="Polar residues" evidence="1">
    <location>
        <begin position="113"/>
        <end position="139"/>
    </location>
</feature>
<proteinExistence type="predicted"/>
<protein>
    <submittedName>
        <fullName evidence="2">Uncharacterized protein</fullName>
    </submittedName>
</protein>
<dbReference type="AlphaFoldDB" id="A0AAD6CQH5"/>
<dbReference type="Proteomes" id="UP001220324">
    <property type="component" value="Unassembled WGS sequence"/>
</dbReference>
<dbReference type="EMBL" id="JAQIZZ010000007">
    <property type="protein sequence ID" value="KAJ5532379.1"/>
    <property type="molecule type" value="Genomic_DNA"/>
</dbReference>
<sequence length="606" mass="67963">MDESTRGFLAQAMRDALASCGIDHDEGYIDSVISQIDKDILRAHVATAGDNAEEPRLRISSSVLQTPPASPYEGRGSYRLLQARKKNHANQAGAVKRKKRKQKTAKPSEDSGNKSTTQESDMNSAQAGSQSQISYSVDQEVSHRPVEAYFTNYRKTHSLPVLQLQSSDNPVTDSQVALPVSTFPSHQLDSAYTTKAMASILIECLMVNSAIARYGHRTNLSPTRTDPSKIRKYVDEIAEYDYEQAVRTIQKETALTMGRGVQNRCNETIFWKIILKGAALVDQTTLPPAKGPADGFTMAEKAATKNFMAAAGYGLGAENQRQCRIFWKNLFQMREAGIDKVLYYRTKEFDSYCKGYPKTAEISLVDAIMSWETQYRPFIEQLETRVFRLGQGDLARLCDLESPHVMERLEVSKSSWNNAGNEWAFIEEKESFKDKYLHALPAEVILESQNNQFLVSEFERDKSTFVFLVPQGSMALSVCSIVPVCEGDFLGIFAGNIRFSEEFNVKSGICSPIDNLWLDYSQVTGTLNQMMVSEPGGPANVRLHWEVIHDDLGTDHCTSWRVSVRATKSIMPFDPLIRMAPRQEQYTLHLSPENAKRGFLEGCKDN</sequence>
<feature type="compositionally biased region" description="Basic residues" evidence="1">
    <location>
        <begin position="95"/>
        <end position="104"/>
    </location>
</feature>
<gene>
    <name evidence="2" type="ORF">N7494_008931</name>
</gene>
<name>A0AAD6CQH5_9EURO</name>
<feature type="region of interest" description="Disordered" evidence="1">
    <location>
        <begin position="86"/>
        <end position="139"/>
    </location>
</feature>
<organism evidence="2 3">
    <name type="scientific">Penicillium frequentans</name>
    <dbReference type="NCBI Taxonomy" id="3151616"/>
    <lineage>
        <taxon>Eukaryota</taxon>
        <taxon>Fungi</taxon>
        <taxon>Dikarya</taxon>
        <taxon>Ascomycota</taxon>
        <taxon>Pezizomycotina</taxon>
        <taxon>Eurotiomycetes</taxon>
        <taxon>Eurotiomycetidae</taxon>
        <taxon>Eurotiales</taxon>
        <taxon>Aspergillaceae</taxon>
        <taxon>Penicillium</taxon>
    </lineage>
</organism>
<reference evidence="2 3" key="1">
    <citation type="journal article" date="2023" name="IMA Fungus">
        <title>Comparative genomic study of the Penicillium genus elucidates a diverse pangenome and 15 lateral gene transfer events.</title>
        <authorList>
            <person name="Petersen C."/>
            <person name="Sorensen T."/>
            <person name="Nielsen M.R."/>
            <person name="Sondergaard T.E."/>
            <person name="Sorensen J.L."/>
            <person name="Fitzpatrick D.A."/>
            <person name="Frisvad J.C."/>
            <person name="Nielsen K.L."/>
        </authorList>
    </citation>
    <scope>NUCLEOTIDE SEQUENCE [LARGE SCALE GENOMIC DNA]</scope>
    <source>
        <strain evidence="2 3">IBT 35679</strain>
    </source>
</reference>
<accession>A0AAD6CQH5</accession>
<keyword evidence="3" id="KW-1185">Reference proteome</keyword>
<evidence type="ECO:0000313" key="2">
    <source>
        <dbReference type="EMBL" id="KAJ5532379.1"/>
    </source>
</evidence>
<comment type="caution">
    <text evidence="2">The sequence shown here is derived from an EMBL/GenBank/DDBJ whole genome shotgun (WGS) entry which is preliminary data.</text>
</comment>
<evidence type="ECO:0000256" key="1">
    <source>
        <dbReference type="SAM" id="MobiDB-lite"/>
    </source>
</evidence>
<evidence type="ECO:0000313" key="3">
    <source>
        <dbReference type="Proteomes" id="UP001220324"/>
    </source>
</evidence>